<dbReference type="Proteomes" id="UP001291623">
    <property type="component" value="Unassembled WGS sequence"/>
</dbReference>
<evidence type="ECO:0000313" key="6">
    <source>
        <dbReference type="Proteomes" id="UP001291623"/>
    </source>
</evidence>
<dbReference type="AlphaFoldDB" id="A0AAE1QV28"/>
<evidence type="ECO:0000256" key="2">
    <source>
        <dbReference type="PROSITE-ProRule" id="PRU00035"/>
    </source>
</evidence>
<reference evidence="5" key="1">
    <citation type="submission" date="2023-12" db="EMBL/GenBank/DDBJ databases">
        <title>Genome assembly of Anisodus tanguticus.</title>
        <authorList>
            <person name="Wang Y.-J."/>
        </authorList>
    </citation>
    <scope>NUCLEOTIDE SEQUENCE</scope>
    <source>
        <strain evidence="5">KB-2021</strain>
        <tissue evidence="5">Leaf</tissue>
    </source>
</reference>
<feature type="compositionally biased region" description="Polar residues" evidence="3">
    <location>
        <begin position="134"/>
        <end position="147"/>
    </location>
</feature>
<comment type="caution">
    <text evidence="5">The sequence shown here is derived from an EMBL/GenBank/DDBJ whole genome shotgun (WGS) entry which is preliminary data.</text>
</comment>
<feature type="region of interest" description="Disordered" evidence="3">
    <location>
        <begin position="1"/>
        <end position="180"/>
    </location>
</feature>
<evidence type="ECO:0000256" key="3">
    <source>
        <dbReference type="SAM" id="MobiDB-lite"/>
    </source>
</evidence>
<dbReference type="PROSITE" id="PS50014">
    <property type="entry name" value="BROMODOMAIN_2"/>
    <property type="match status" value="1"/>
</dbReference>
<feature type="compositionally biased region" description="Polar residues" evidence="3">
    <location>
        <begin position="19"/>
        <end position="39"/>
    </location>
</feature>
<feature type="region of interest" description="Disordered" evidence="3">
    <location>
        <begin position="395"/>
        <end position="439"/>
    </location>
</feature>
<feature type="compositionally biased region" description="Basic and acidic residues" evidence="3">
    <location>
        <begin position="395"/>
        <end position="425"/>
    </location>
</feature>
<proteinExistence type="predicted"/>
<organism evidence="5 6">
    <name type="scientific">Anisodus tanguticus</name>
    <dbReference type="NCBI Taxonomy" id="243964"/>
    <lineage>
        <taxon>Eukaryota</taxon>
        <taxon>Viridiplantae</taxon>
        <taxon>Streptophyta</taxon>
        <taxon>Embryophyta</taxon>
        <taxon>Tracheophyta</taxon>
        <taxon>Spermatophyta</taxon>
        <taxon>Magnoliopsida</taxon>
        <taxon>eudicotyledons</taxon>
        <taxon>Gunneridae</taxon>
        <taxon>Pentapetalae</taxon>
        <taxon>asterids</taxon>
        <taxon>lamiids</taxon>
        <taxon>Solanales</taxon>
        <taxon>Solanaceae</taxon>
        <taxon>Solanoideae</taxon>
        <taxon>Hyoscyameae</taxon>
        <taxon>Anisodus</taxon>
    </lineage>
</organism>
<feature type="domain" description="Bromo" evidence="4">
    <location>
        <begin position="212"/>
        <end position="285"/>
    </location>
</feature>
<dbReference type="Gene3D" id="1.20.920.10">
    <property type="entry name" value="Bromodomain-like"/>
    <property type="match status" value="1"/>
</dbReference>
<feature type="compositionally biased region" description="Polar residues" evidence="3">
    <location>
        <begin position="313"/>
        <end position="324"/>
    </location>
</feature>
<dbReference type="SUPFAM" id="SSF47370">
    <property type="entry name" value="Bromodomain"/>
    <property type="match status" value="1"/>
</dbReference>
<evidence type="ECO:0000259" key="4">
    <source>
        <dbReference type="PROSITE" id="PS50014"/>
    </source>
</evidence>
<dbReference type="EMBL" id="JAVYJV010000023">
    <property type="protein sequence ID" value="KAK4339886.1"/>
    <property type="molecule type" value="Genomic_DNA"/>
</dbReference>
<dbReference type="PROSITE" id="PS00633">
    <property type="entry name" value="BROMODOMAIN_1"/>
    <property type="match status" value="1"/>
</dbReference>
<accession>A0AAE1QV28</accession>
<name>A0AAE1QV28_9SOLA</name>
<dbReference type="InterPro" id="IPR018359">
    <property type="entry name" value="Bromodomain_CS"/>
</dbReference>
<dbReference type="PANTHER" id="PTHR47809:SF2">
    <property type="entry name" value="DNA-BINDING BROMODOMAIN-CONTAINING PROTEIN"/>
    <property type="match status" value="1"/>
</dbReference>
<dbReference type="PRINTS" id="PR00503">
    <property type="entry name" value="BROMODOMAIN"/>
</dbReference>
<dbReference type="Pfam" id="PF00439">
    <property type="entry name" value="Bromodomain"/>
    <property type="match status" value="1"/>
</dbReference>
<dbReference type="SMART" id="SM00297">
    <property type="entry name" value="BROMO"/>
    <property type="match status" value="1"/>
</dbReference>
<dbReference type="PANTHER" id="PTHR47809">
    <property type="entry name" value="DNA-BINDING BROMODOMAIN-CONTAINING PROTEIN"/>
    <property type="match status" value="1"/>
</dbReference>
<feature type="compositionally biased region" description="Polar residues" evidence="3">
    <location>
        <begin position="93"/>
        <end position="119"/>
    </location>
</feature>
<feature type="compositionally biased region" description="Low complexity" evidence="3">
    <location>
        <begin position="151"/>
        <end position="173"/>
    </location>
</feature>
<evidence type="ECO:0000256" key="1">
    <source>
        <dbReference type="ARBA" id="ARBA00023117"/>
    </source>
</evidence>
<sequence>MKRCRGSKKGSKAKKPRITGTSEGASNNGSMNTETSSGTEDIDNDGVNSAVEAETPSSAGTDQPEKPVITSSSVPRDKPVAVYGRMKVKIKTSKTLDPQFTSSEVATHNSDTDKSSQQAGPEKQVVSNEKMEDSANSLPDANVTTPGNVLKKSGGIKIKSSKSFSSSMSPCSKAEMVKEEKIKKQEPELIRRDLRLNKQELDTALEVIRKIMKMDAAEPFNTPVNPISLGIPDYFDVIDTPMDFGTICSNLESGIKYMNSEDVYKDVQYIWNNCYKYNNKGDYVMDLMKRVKKNFAKYWSAAGLYSDHLQSAESSQIKDTTPSSHGKEPTKSGSLTHKNNKRAQGYVALCFVHIKEQQMVTLVVNTLAPPPPTIRLKKHKEGCLCAICVMIRRRQEREESTRPLDDQASDDDMKPEETSPGESRDYTSSNMENSPEPDVDTIMQEKGAERTLTENQDALHEKLGEGMGSEMGIQSKRTGVEHLQSGYVSVDEHKAHHQKQNVEPGGDSLNDSRKENLQHGNENAAMQQRPKVQDKYQKAKMLENLRYLENPTVMELSRTLFADNQRSVWNGPHSLVKRAGSTRKSSIRAAISMLMQ</sequence>
<evidence type="ECO:0000313" key="5">
    <source>
        <dbReference type="EMBL" id="KAK4339886.1"/>
    </source>
</evidence>
<keyword evidence="1 2" id="KW-0103">Bromodomain</keyword>
<keyword evidence="6" id="KW-1185">Reference proteome</keyword>
<feature type="region of interest" description="Disordered" evidence="3">
    <location>
        <begin position="313"/>
        <end position="338"/>
    </location>
</feature>
<gene>
    <name evidence="5" type="ORF">RND71_041348</name>
</gene>
<dbReference type="InterPro" id="IPR036427">
    <property type="entry name" value="Bromodomain-like_sf"/>
</dbReference>
<feature type="compositionally biased region" description="Basic residues" evidence="3">
    <location>
        <begin position="1"/>
        <end position="17"/>
    </location>
</feature>
<protein>
    <recommendedName>
        <fullName evidence="4">Bromo domain-containing protein</fullName>
    </recommendedName>
</protein>
<dbReference type="InterPro" id="IPR001487">
    <property type="entry name" value="Bromodomain"/>
</dbReference>